<feature type="compositionally biased region" description="Polar residues" evidence="1">
    <location>
        <begin position="97"/>
        <end position="115"/>
    </location>
</feature>
<feature type="region of interest" description="Disordered" evidence="1">
    <location>
        <begin position="56"/>
        <end position="115"/>
    </location>
</feature>
<accession>A0ABP0GIR4</accession>
<evidence type="ECO:0000313" key="3">
    <source>
        <dbReference type="Proteomes" id="UP001642483"/>
    </source>
</evidence>
<sequence>MKRAELMKWLGPKWTELKVNSIWFRKATAVNVMNMILNGAFYNTVKKTERIKVEMDFPSSSQEQKNHPGGDRGGKLSKGSRCHTTSAGPHYSWLVSPDSSSRKQTVSQQATGSTD</sequence>
<evidence type="ECO:0000313" key="2">
    <source>
        <dbReference type="EMBL" id="CAK8691646.1"/>
    </source>
</evidence>
<comment type="caution">
    <text evidence="2">The sequence shown here is derived from an EMBL/GenBank/DDBJ whole genome shotgun (WGS) entry which is preliminary data.</text>
</comment>
<dbReference type="Proteomes" id="UP001642483">
    <property type="component" value="Unassembled WGS sequence"/>
</dbReference>
<proteinExistence type="predicted"/>
<protein>
    <submittedName>
        <fullName evidence="2">Uncharacterized protein</fullName>
    </submittedName>
</protein>
<organism evidence="2 3">
    <name type="scientific">Clavelina lepadiformis</name>
    <name type="common">Light-bulb sea squirt</name>
    <name type="synonym">Ascidia lepadiformis</name>
    <dbReference type="NCBI Taxonomy" id="159417"/>
    <lineage>
        <taxon>Eukaryota</taxon>
        <taxon>Metazoa</taxon>
        <taxon>Chordata</taxon>
        <taxon>Tunicata</taxon>
        <taxon>Ascidiacea</taxon>
        <taxon>Aplousobranchia</taxon>
        <taxon>Clavelinidae</taxon>
        <taxon>Clavelina</taxon>
    </lineage>
</organism>
<name>A0ABP0GIR4_CLALP</name>
<feature type="compositionally biased region" description="Basic and acidic residues" evidence="1">
    <location>
        <begin position="64"/>
        <end position="74"/>
    </location>
</feature>
<keyword evidence="3" id="KW-1185">Reference proteome</keyword>
<dbReference type="EMBL" id="CAWYQH010000119">
    <property type="protein sequence ID" value="CAK8691646.1"/>
    <property type="molecule type" value="Genomic_DNA"/>
</dbReference>
<gene>
    <name evidence="2" type="ORF">CVLEPA_LOCUS24409</name>
</gene>
<reference evidence="2 3" key="1">
    <citation type="submission" date="2024-02" db="EMBL/GenBank/DDBJ databases">
        <authorList>
            <person name="Daric V."/>
            <person name="Darras S."/>
        </authorList>
    </citation>
    <scope>NUCLEOTIDE SEQUENCE [LARGE SCALE GENOMIC DNA]</scope>
</reference>
<evidence type="ECO:0000256" key="1">
    <source>
        <dbReference type="SAM" id="MobiDB-lite"/>
    </source>
</evidence>